<dbReference type="Proteomes" id="UP001316803">
    <property type="component" value="Unassembled WGS sequence"/>
</dbReference>
<dbReference type="EMBL" id="JAKLMC020000047">
    <property type="protein sequence ID" value="KAK5948472.1"/>
    <property type="molecule type" value="Genomic_DNA"/>
</dbReference>
<evidence type="ECO:0000313" key="2">
    <source>
        <dbReference type="EMBL" id="KAK5948472.1"/>
    </source>
</evidence>
<feature type="region of interest" description="Disordered" evidence="1">
    <location>
        <begin position="310"/>
        <end position="378"/>
    </location>
</feature>
<evidence type="ECO:0000256" key="1">
    <source>
        <dbReference type="SAM" id="MobiDB-lite"/>
    </source>
</evidence>
<sequence>MPPSQSDGPPSGVDLTLLGQPLEIKRMIFDSVFSNSKLRIPGDQVYRSNNSKHNQPISISELLSWATDDKSALLTVLSTSQAGHAFVQDAISVLADNTILEIQGPEAPTEETLQYHTWKIFETTNELRNMDTNALFSRPPANFIHHIKTLECHPDILLTTDLEDHLPNLQTVRLAIDCTHHYETYHAFLDFMLRTPYGMRQYDRIWTDLRLETSEWKDKARRLVELADDHGFTIAPARNLSGGHCWAEQPTVMVYYQEDAGGICRRFEIYYDLRGSKGKVISKQFSRLGELLYADEGFIGVSKDEVGPWDARFSGEMGADDGEEVGGQEADEQTRDRSLGPDAELDAKWEQRRWQEREEARRQREDMDPMRGYHVQAE</sequence>
<organism evidence="2 3">
    <name type="scientific">Knufia fluminis</name>
    <dbReference type="NCBI Taxonomy" id="191047"/>
    <lineage>
        <taxon>Eukaryota</taxon>
        <taxon>Fungi</taxon>
        <taxon>Dikarya</taxon>
        <taxon>Ascomycota</taxon>
        <taxon>Pezizomycotina</taxon>
        <taxon>Eurotiomycetes</taxon>
        <taxon>Chaetothyriomycetidae</taxon>
        <taxon>Chaetothyriales</taxon>
        <taxon>Trichomeriaceae</taxon>
        <taxon>Knufia</taxon>
    </lineage>
</organism>
<proteinExistence type="predicted"/>
<name>A0AAN8IHW2_9EURO</name>
<feature type="compositionally biased region" description="Basic and acidic residues" evidence="1">
    <location>
        <begin position="332"/>
        <end position="378"/>
    </location>
</feature>
<accession>A0AAN8IHW2</accession>
<evidence type="ECO:0000313" key="3">
    <source>
        <dbReference type="Proteomes" id="UP001316803"/>
    </source>
</evidence>
<gene>
    <name evidence="2" type="ORF">OHC33_010506</name>
</gene>
<dbReference type="AlphaFoldDB" id="A0AAN8IHW2"/>
<keyword evidence="3" id="KW-1185">Reference proteome</keyword>
<comment type="caution">
    <text evidence="2">The sequence shown here is derived from an EMBL/GenBank/DDBJ whole genome shotgun (WGS) entry which is preliminary data.</text>
</comment>
<feature type="compositionally biased region" description="Acidic residues" evidence="1">
    <location>
        <begin position="318"/>
        <end position="331"/>
    </location>
</feature>
<protein>
    <submittedName>
        <fullName evidence="2">Uncharacterized protein</fullName>
    </submittedName>
</protein>
<reference evidence="2 3" key="1">
    <citation type="submission" date="2022-12" db="EMBL/GenBank/DDBJ databases">
        <title>Genomic features and morphological characterization of a novel Knufia sp. strain isolated from spacecraft assembly facility.</title>
        <authorList>
            <person name="Teixeira M."/>
            <person name="Chander A.M."/>
            <person name="Stajich J.E."/>
            <person name="Venkateswaran K."/>
        </authorList>
    </citation>
    <scope>NUCLEOTIDE SEQUENCE [LARGE SCALE GENOMIC DNA]</scope>
    <source>
        <strain evidence="2 3">FJI-L2-BK-P2</strain>
    </source>
</reference>